<accession>A0A401SK73</accession>
<dbReference type="EMBL" id="BEZZ01000324">
    <property type="protein sequence ID" value="GCC30788.1"/>
    <property type="molecule type" value="Genomic_DNA"/>
</dbReference>
<name>A0A401SK73_CHIPU</name>
<proteinExistence type="predicted"/>
<keyword evidence="1" id="KW-0472">Membrane</keyword>
<keyword evidence="3" id="KW-1185">Reference proteome</keyword>
<protein>
    <submittedName>
        <fullName evidence="2">Uncharacterized protein</fullName>
    </submittedName>
</protein>
<organism evidence="2 3">
    <name type="scientific">Chiloscyllium punctatum</name>
    <name type="common">Brownbanded bambooshark</name>
    <name type="synonym">Hemiscyllium punctatum</name>
    <dbReference type="NCBI Taxonomy" id="137246"/>
    <lineage>
        <taxon>Eukaryota</taxon>
        <taxon>Metazoa</taxon>
        <taxon>Chordata</taxon>
        <taxon>Craniata</taxon>
        <taxon>Vertebrata</taxon>
        <taxon>Chondrichthyes</taxon>
        <taxon>Elasmobranchii</taxon>
        <taxon>Galeomorphii</taxon>
        <taxon>Galeoidea</taxon>
        <taxon>Orectolobiformes</taxon>
        <taxon>Hemiscylliidae</taxon>
        <taxon>Chiloscyllium</taxon>
    </lineage>
</organism>
<keyword evidence="1" id="KW-0812">Transmembrane</keyword>
<keyword evidence="1" id="KW-1133">Transmembrane helix</keyword>
<evidence type="ECO:0000313" key="2">
    <source>
        <dbReference type="EMBL" id="GCC30788.1"/>
    </source>
</evidence>
<feature type="transmembrane region" description="Helical" evidence="1">
    <location>
        <begin position="77"/>
        <end position="97"/>
    </location>
</feature>
<comment type="caution">
    <text evidence="2">The sequence shown here is derived from an EMBL/GenBank/DDBJ whole genome shotgun (WGS) entry which is preliminary data.</text>
</comment>
<evidence type="ECO:0000313" key="3">
    <source>
        <dbReference type="Proteomes" id="UP000287033"/>
    </source>
</evidence>
<gene>
    <name evidence="2" type="ORF">chiPu_0009242</name>
</gene>
<evidence type="ECO:0000256" key="1">
    <source>
        <dbReference type="SAM" id="Phobius"/>
    </source>
</evidence>
<reference evidence="2 3" key="1">
    <citation type="journal article" date="2018" name="Nat. Ecol. Evol.">
        <title>Shark genomes provide insights into elasmobranch evolution and the origin of vertebrates.</title>
        <authorList>
            <person name="Hara Y"/>
            <person name="Yamaguchi K"/>
            <person name="Onimaru K"/>
            <person name="Kadota M"/>
            <person name="Koyanagi M"/>
            <person name="Keeley SD"/>
            <person name="Tatsumi K"/>
            <person name="Tanaka K"/>
            <person name="Motone F"/>
            <person name="Kageyama Y"/>
            <person name="Nozu R"/>
            <person name="Adachi N"/>
            <person name="Nishimura O"/>
            <person name="Nakagawa R"/>
            <person name="Tanegashima C"/>
            <person name="Kiyatake I"/>
            <person name="Matsumoto R"/>
            <person name="Murakumo K"/>
            <person name="Nishida K"/>
            <person name="Terakita A"/>
            <person name="Kuratani S"/>
            <person name="Sato K"/>
            <person name="Hyodo S Kuraku.S."/>
        </authorList>
    </citation>
    <scope>NUCLEOTIDE SEQUENCE [LARGE SCALE GENOMIC DNA]</scope>
</reference>
<sequence length="126" mass="14273">MTTDILDSRLKHKPTDRRFKNIRTTAAGKRSPGAVLLSRHNVNVKRFNEINEGNRIGTRQRFKKGGRVGREVVSCSVRYCCCCVVVVVVVVVVGRSADRWLYLPFRPAGMSTCSNSSRRTVTLRYQ</sequence>
<dbReference type="Proteomes" id="UP000287033">
    <property type="component" value="Unassembled WGS sequence"/>
</dbReference>
<dbReference type="AlphaFoldDB" id="A0A401SK73"/>